<reference evidence="4" key="1">
    <citation type="journal article" date="2014" name="Genome Biol.">
        <title>Genome analysis of a major urban malaria vector mosquito, Anopheles stephensi.</title>
        <authorList>
            <person name="Jiang X."/>
            <person name="Peery A."/>
            <person name="Hall A.B."/>
            <person name="Sharma A."/>
            <person name="Chen X.G."/>
            <person name="Waterhouse R.M."/>
            <person name="Komissarov A."/>
            <person name="Riehle M.M."/>
            <person name="Shouche Y."/>
            <person name="Sharakhova M.V."/>
            <person name="Lawson D."/>
            <person name="Pakpour N."/>
            <person name="Arensburger P."/>
            <person name="Davidson V.L."/>
            <person name="Eiglmeier K."/>
            <person name="Emrich S."/>
            <person name="George P."/>
            <person name="Kennedy R.C."/>
            <person name="Mane S.P."/>
            <person name="Maslen G."/>
            <person name="Oringanje C."/>
            <person name="Qi Y."/>
            <person name="Settlage R."/>
            <person name="Tojo M."/>
            <person name="Tubio J.M."/>
            <person name="Unger M.F."/>
            <person name="Wang B."/>
            <person name="Vernick K.D."/>
            <person name="Ribeiro J.M."/>
            <person name="James A.A."/>
            <person name="Michel K."/>
            <person name="Riehle M.A."/>
            <person name="Luckhart S."/>
            <person name="Sharakhov I.V."/>
            <person name="Tu Z."/>
        </authorList>
    </citation>
    <scope>NUCLEOTIDE SEQUENCE [LARGE SCALE GENOMIC DNA]</scope>
    <source>
        <strain evidence="4">Indian</strain>
    </source>
</reference>
<evidence type="ECO:0000259" key="2">
    <source>
        <dbReference type="Pfam" id="PF13837"/>
    </source>
</evidence>
<reference evidence="3" key="2">
    <citation type="submission" date="2020-05" db="UniProtKB">
        <authorList>
            <consortium name="EnsemblMetazoa"/>
        </authorList>
    </citation>
    <scope>IDENTIFICATION</scope>
    <source>
        <strain evidence="3">Indian</strain>
    </source>
</reference>
<feature type="region of interest" description="Disordered" evidence="1">
    <location>
        <begin position="93"/>
        <end position="114"/>
    </location>
</feature>
<evidence type="ECO:0000256" key="1">
    <source>
        <dbReference type="SAM" id="MobiDB-lite"/>
    </source>
</evidence>
<feature type="compositionally biased region" description="Pro residues" evidence="1">
    <location>
        <begin position="98"/>
        <end position="108"/>
    </location>
</feature>
<feature type="region of interest" description="Disordered" evidence="1">
    <location>
        <begin position="151"/>
        <end position="197"/>
    </location>
</feature>
<dbReference type="STRING" id="30069.A0A182XV79"/>
<dbReference type="VEuPathDB" id="VectorBase:ASTE003069"/>
<evidence type="ECO:0000313" key="4">
    <source>
        <dbReference type="Proteomes" id="UP000076408"/>
    </source>
</evidence>
<dbReference type="OMA" id="DYQFGLY"/>
<accession>A0A182XV79</accession>
<organism evidence="3 4">
    <name type="scientific">Anopheles stephensi</name>
    <name type="common">Indo-Pakistan malaria mosquito</name>
    <dbReference type="NCBI Taxonomy" id="30069"/>
    <lineage>
        <taxon>Eukaryota</taxon>
        <taxon>Metazoa</taxon>
        <taxon>Ecdysozoa</taxon>
        <taxon>Arthropoda</taxon>
        <taxon>Hexapoda</taxon>
        <taxon>Insecta</taxon>
        <taxon>Pterygota</taxon>
        <taxon>Neoptera</taxon>
        <taxon>Endopterygota</taxon>
        <taxon>Diptera</taxon>
        <taxon>Nematocera</taxon>
        <taxon>Culicoidea</taxon>
        <taxon>Culicidae</taxon>
        <taxon>Anophelinae</taxon>
        <taxon>Anopheles</taxon>
    </lineage>
</organism>
<sequence>MTKRNMWSYDETLEMLNVMLEQESLKAMNGRPFRKDKAFRLVCEEMIHRGYNTKDPKQIENRWKNLKKRYTDQQKDPDLAESNPFQFYDEIDMLMKGKPPPPTAPSSSPPAVTESKLYSLSISRDTEVELVEAEQSIQDDCEDDMANIEEIDKETEPESKSQPAMSSSPRRSRRYRKRPPSYRRDETPKSGLPPYKLATEEEAYRNQKKLIDYQFGLYSKAQEESDRKFLNMSRQILDESNRKFQSFLDKFLSGNGAGSQSYSKH</sequence>
<dbReference type="Pfam" id="PF13837">
    <property type="entry name" value="Myb_DNA-bind_4"/>
    <property type="match status" value="1"/>
</dbReference>
<dbReference type="Proteomes" id="UP000076408">
    <property type="component" value="Unassembled WGS sequence"/>
</dbReference>
<dbReference type="VEuPathDB" id="VectorBase:ASTEI20_046016"/>
<feature type="domain" description="Myb/SANT-like DNA-binding" evidence="2">
    <location>
        <begin position="4"/>
        <end position="94"/>
    </location>
</feature>
<feature type="compositionally biased region" description="Basic residues" evidence="1">
    <location>
        <begin position="170"/>
        <end position="181"/>
    </location>
</feature>
<dbReference type="Gene3D" id="1.10.10.60">
    <property type="entry name" value="Homeodomain-like"/>
    <property type="match status" value="1"/>
</dbReference>
<dbReference type="EnsemblMetazoa" id="ASTEI00115-RA">
    <property type="protein sequence ID" value="ASTEI00115-PA"/>
    <property type="gene ID" value="ASTEI00115"/>
</dbReference>
<dbReference type="InterPro" id="IPR044822">
    <property type="entry name" value="Myb_DNA-bind_4"/>
</dbReference>
<keyword evidence="4" id="KW-1185">Reference proteome</keyword>
<dbReference type="VEuPathDB" id="VectorBase:ASTEI00115"/>
<proteinExistence type="predicted"/>
<protein>
    <recommendedName>
        <fullName evidence="2">Myb/SANT-like DNA-binding domain-containing protein</fullName>
    </recommendedName>
</protein>
<name>A0A182XV79_ANOST</name>
<evidence type="ECO:0000313" key="3">
    <source>
        <dbReference type="EnsemblMetazoa" id="ASTEI00115-PA"/>
    </source>
</evidence>
<dbReference type="AlphaFoldDB" id="A0A182XV79"/>